<dbReference type="InterPro" id="IPR010971">
    <property type="entry name" value="UbiH/COQ6"/>
</dbReference>
<sequence>MNISNSKYYDVVISGAGINGIITAIALNQLSVSIALIDKNKILSSIPKDRVFALSRKSQEILDKFNIWNNIKEHCPILDILIKDEDSSVFTNYDYKSVSDNPMGYIVESKFLCDAFKDHIKKINLYSECTYNSVNITNDLVIIELTNNTTLVTSLLISAEGKNSNLRQIFDIPSINHDYSQSSIICNVKHTNNHNNLAIEHFFHGGPFAILPMYDGYKSSIVWTNKTHISEMFMKLSKQDFMAELEKKCAPYLNDIRLDSEIKCFPLHLMFAKCLYKNRLVLIGDAAHSIHPIAGQGLNLGIRDIEKLVNNIKSAKQYGIDIGSDYILKNFSYDRYFDNLSMAVLTTCINGIFSRKSCVAKIVRRAGLFIVQNSETIKSYMIKHAMGIGKLN</sequence>
<dbReference type="GO" id="GO:0004497">
    <property type="term" value="F:monooxygenase activity"/>
    <property type="evidence" value="ECO:0007669"/>
    <property type="project" value="UniProtKB-KW"/>
</dbReference>
<reference evidence="9 10" key="1">
    <citation type="submission" date="2015-02" db="EMBL/GenBank/DDBJ databases">
        <title>Genome Sequencing of Rickettsiales.</title>
        <authorList>
            <person name="Daugherty S.C."/>
            <person name="Su Q."/>
            <person name="Abolude K."/>
            <person name="Beier-Sexton M."/>
            <person name="Carlyon J.A."/>
            <person name="Carter R."/>
            <person name="Day N.P."/>
            <person name="Dumler S.J."/>
            <person name="Dyachenko V."/>
            <person name="Godinez A."/>
            <person name="Kurtti T.J."/>
            <person name="Lichay M."/>
            <person name="Mullins K.E."/>
            <person name="Ott S."/>
            <person name="Pappas-Brown V."/>
            <person name="Paris D.H."/>
            <person name="Patel P."/>
            <person name="Richards A.L."/>
            <person name="Sadzewicz L."/>
            <person name="Sears K."/>
            <person name="Seidman D."/>
            <person name="Sengamalay N."/>
            <person name="Stenos J."/>
            <person name="Tallon L.J."/>
            <person name="Vincent G."/>
            <person name="Fraser C.M."/>
            <person name="Munderloh U."/>
            <person name="Dunning-Hotopp J.C."/>
        </authorList>
    </citation>
    <scope>NUCLEOTIDE SEQUENCE [LARGE SCALE GENOMIC DNA]</scope>
    <source>
        <strain evidence="9 10">EmCRT</strain>
    </source>
</reference>
<dbReference type="PROSITE" id="PS01304">
    <property type="entry name" value="UBIH"/>
    <property type="match status" value="1"/>
</dbReference>
<feature type="domain" description="FAD-binding" evidence="8">
    <location>
        <begin position="9"/>
        <end position="312"/>
    </location>
</feature>
<dbReference type="InterPro" id="IPR018168">
    <property type="entry name" value="Ubi_Hdrlase_CS"/>
</dbReference>
<name>A0A0F3N742_9RICK</name>
<keyword evidence="7" id="KW-0503">Monooxygenase</keyword>
<evidence type="ECO:0000256" key="4">
    <source>
        <dbReference type="ARBA" id="ARBA00022630"/>
    </source>
</evidence>
<keyword evidence="6 9" id="KW-0560">Oxidoreductase</keyword>
<dbReference type="InterPro" id="IPR051205">
    <property type="entry name" value="UbiH/COQ6_monooxygenase"/>
</dbReference>
<evidence type="ECO:0000259" key="8">
    <source>
        <dbReference type="Pfam" id="PF01494"/>
    </source>
</evidence>
<dbReference type="InterPro" id="IPR002938">
    <property type="entry name" value="FAD-bd"/>
</dbReference>
<accession>A0A0F3N742</accession>
<dbReference type="PRINTS" id="PR00420">
    <property type="entry name" value="RNGMNOXGNASE"/>
</dbReference>
<keyword evidence="4" id="KW-0285">Flavoprotein</keyword>
<dbReference type="AlphaFoldDB" id="A0A0F3N742"/>
<gene>
    <name evidence="9" type="ORF">EMUCRT_0978</name>
</gene>
<evidence type="ECO:0000256" key="6">
    <source>
        <dbReference type="ARBA" id="ARBA00023002"/>
    </source>
</evidence>
<evidence type="ECO:0000256" key="5">
    <source>
        <dbReference type="ARBA" id="ARBA00022827"/>
    </source>
</evidence>
<keyword evidence="9" id="KW-0830">Ubiquinone</keyword>
<evidence type="ECO:0000313" key="10">
    <source>
        <dbReference type="Proteomes" id="UP000033546"/>
    </source>
</evidence>
<comment type="similarity">
    <text evidence="3">Belongs to the UbiH/COQ6 family.</text>
</comment>
<dbReference type="NCBIfam" id="TIGR01988">
    <property type="entry name" value="Ubi-OHases"/>
    <property type="match status" value="1"/>
</dbReference>
<dbReference type="UniPathway" id="UPA00232"/>
<proteinExistence type="inferred from homology"/>
<protein>
    <submittedName>
        <fullName evidence="9">Ubiquinone biosynthesis hydroxylase, UbiH/UbiF/VisC/COQ6 family protein</fullName>
        <ecNumber evidence="9">1.14.13.-</ecNumber>
    </submittedName>
</protein>
<dbReference type="GO" id="GO:0016705">
    <property type="term" value="F:oxidoreductase activity, acting on paired donors, with incorporation or reduction of molecular oxygen"/>
    <property type="evidence" value="ECO:0007669"/>
    <property type="project" value="InterPro"/>
</dbReference>
<comment type="cofactor">
    <cofactor evidence="1">
        <name>FAD</name>
        <dbReference type="ChEBI" id="CHEBI:57692"/>
    </cofactor>
</comment>
<dbReference type="Pfam" id="PF01494">
    <property type="entry name" value="FAD_binding_3"/>
    <property type="match status" value="1"/>
</dbReference>
<dbReference type="SUPFAM" id="SSF51905">
    <property type="entry name" value="FAD/NAD(P)-binding domain"/>
    <property type="match status" value="1"/>
</dbReference>
<evidence type="ECO:0000256" key="7">
    <source>
        <dbReference type="ARBA" id="ARBA00023033"/>
    </source>
</evidence>
<evidence type="ECO:0000256" key="2">
    <source>
        <dbReference type="ARBA" id="ARBA00004749"/>
    </source>
</evidence>
<evidence type="ECO:0000256" key="1">
    <source>
        <dbReference type="ARBA" id="ARBA00001974"/>
    </source>
</evidence>
<evidence type="ECO:0000313" key="9">
    <source>
        <dbReference type="EMBL" id="KJV63522.1"/>
    </source>
</evidence>
<dbReference type="Gene3D" id="3.50.50.60">
    <property type="entry name" value="FAD/NAD(P)-binding domain"/>
    <property type="match status" value="2"/>
</dbReference>
<dbReference type="GO" id="GO:0071949">
    <property type="term" value="F:FAD binding"/>
    <property type="evidence" value="ECO:0007669"/>
    <property type="project" value="InterPro"/>
</dbReference>
<dbReference type="PATRIC" id="fig|1359167.3.peg.942"/>
<dbReference type="PANTHER" id="PTHR43876:SF7">
    <property type="entry name" value="UBIQUINONE BIOSYNTHESIS MONOOXYGENASE COQ6, MITOCHONDRIAL"/>
    <property type="match status" value="1"/>
</dbReference>
<dbReference type="PANTHER" id="PTHR43876">
    <property type="entry name" value="UBIQUINONE BIOSYNTHESIS MONOOXYGENASE COQ6, MITOCHONDRIAL"/>
    <property type="match status" value="1"/>
</dbReference>
<dbReference type="EC" id="1.14.13.-" evidence="9"/>
<dbReference type="Proteomes" id="UP000033546">
    <property type="component" value="Unassembled WGS sequence"/>
</dbReference>
<comment type="pathway">
    <text evidence="2">Cofactor biosynthesis; ubiquinone biosynthesis.</text>
</comment>
<keyword evidence="5" id="KW-0274">FAD</keyword>
<dbReference type="EMBL" id="LANU01000003">
    <property type="protein sequence ID" value="KJV63522.1"/>
    <property type="molecule type" value="Genomic_DNA"/>
</dbReference>
<organism evidence="9 10">
    <name type="scientific">Ehrlichia cf. muris str. EmCRT</name>
    <dbReference type="NCBI Taxonomy" id="1359167"/>
    <lineage>
        <taxon>Bacteria</taxon>
        <taxon>Pseudomonadati</taxon>
        <taxon>Pseudomonadota</taxon>
        <taxon>Alphaproteobacteria</taxon>
        <taxon>Rickettsiales</taxon>
        <taxon>Anaplasmataceae</taxon>
        <taxon>Ehrlichia</taxon>
    </lineage>
</organism>
<evidence type="ECO:0000256" key="3">
    <source>
        <dbReference type="ARBA" id="ARBA00005349"/>
    </source>
</evidence>
<dbReference type="InterPro" id="IPR036188">
    <property type="entry name" value="FAD/NAD-bd_sf"/>
</dbReference>
<dbReference type="GO" id="GO:0006744">
    <property type="term" value="P:ubiquinone biosynthetic process"/>
    <property type="evidence" value="ECO:0007669"/>
    <property type="project" value="UniProtKB-UniPathway"/>
</dbReference>
<comment type="caution">
    <text evidence="9">The sequence shown here is derived from an EMBL/GenBank/DDBJ whole genome shotgun (WGS) entry which is preliminary data.</text>
</comment>